<dbReference type="InterPro" id="IPR013094">
    <property type="entry name" value="AB_hydrolase_3"/>
</dbReference>
<dbReference type="AlphaFoldDB" id="A0A0F4Z617"/>
<dbReference type="InterPro" id="IPR029058">
    <property type="entry name" value="AB_hydrolase_fold"/>
</dbReference>
<dbReference type="SUPFAM" id="SSF53474">
    <property type="entry name" value="alpha/beta-Hydrolases"/>
    <property type="match status" value="1"/>
</dbReference>
<proteinExistence type="predicted"/>
<dbReference type="PANTHER" id="PTHR48081">
    <property type="entry name" value="AB HYDROLASE SUPERFAMILY PROTEIN C4A8.06C"/>
    <property type="match status" value="1"/>
</dbReference>
<comment type="caution">
    <text evidence="3">The sequence shown here is derived from an EMBL/GenBank/DDBJ whole genome shotgun (WGS) entry which is preliminary data.</text>
</comment>
<accession>A0A0F4Z617</accession>
<feature type="domain" description="Alpha/beta hydrolase fold-3" evidence="2">
    <location>
        <begin position="41"/>
        <end position="138"/>
    </location>
</feature>
<gene>
    <name evidence="3" type="ORF">T310_0426</name>
</gene>
<dbReference type="Gene3D" id="3.40.50.1820">
    <property type="entry name" value="alpha/beta hydrolase"/>
    <property type="match status" value="1"/>
</dbReference>
<evidence type="ECO:0000313" key="3">
    <source>
        <dbReference type="EMBL" id="KKA25546.1"/>
    </source>
</evidence>
<protein>
    <recommendedName>
        <fullName evidence="2">Alpha/beta hydrolase fold-3 domain-containing protein</fullName>
    </recommendedName>
</protein>
<keyword evidence="4" id="KW-1185">Reference proteome</keyword>
<reference evidence="3 4" key="1">
    <citation type="submission" date="2015-04" db="EMBL/GenBank/DDBJ databases">
        <authorList>
            <person name="Heijne W.H."/>
            <person name="Fedorova N.D."/>
            <person name="Nierman W.C."/>
            <person name="Vollebregt A.W."/>
            <person name="Zhao Z."/>
            <person name="Wu L."/>
            <person name="Kumar M."/>
            <person name="Stam H."/>
            <person name="van den Berg M.A."/>
            <person name="Pel H.J."/>
        </authorList>
    </citation>
    <scope>NUCLEOTIDE SEQUENCE [LARGE SCALE GENOMIC DNA]</scope>
    <source>
        <strain evidence="3 4">CBS 393.64</strain>
    </source>
</reference>
<organism evidence="3 4">
    <name type="scientific">Rasamsonia emersonii (strain ATCC 16479 / CBS 393.64 / IMI 116815)</name>
    <dbReference type="NCBI Taxonomy" id="1408163"/>
    <lineage>
        <taxon>Eukaryota</taxon>
        <taxon>Fungi</taxon>
        <taxon>Dikarya</taxon>
        <taxon>Ascomycota</taxon>
        <taxon>Pezizomycotina</taxon>
        <taxon>Eurotiomycetes</taxon>
        <taxon>Eurotiomycetidae</taxon>
        <taxon>Eurotiales</taxon>
        <taxon>Trichocomaceae</taxon>
        <taxon>Rasamsonia</taxon>
    </lineage>
</organism>
<name>A0A0F4Z617_RASE3</name>
<dbReference type="RefSeq" id="XP_013332158.1">
    <property type="nucleotide sequence ID" value="XM_013476704.1"/>
</dbReference>
<dbReference type="STRING" id="1408163.A0A0F4Z617"/>
<dbReference type="PANTHER" id="PTHR48081:SF3">
    <property type="entry name" value="ALPHA_BETA HYDROLASE FOLD-3 DOMAIN-CONTAINING PROTEIN"/>
    <property type="match status" value="1"/>
</dbReference>
<evidence type="ECO:0000259" key="2">
    <source>
        <dbReference type="Pfam" id="PF07859"/>
    </source>
</evidence>
<dbReference type="EMBL" id="LASV01000018">
    <property type="protein sequence ID" value="KKA25546.1"/>
    <property type="molecule type" value="Genomic_DNA"/>
</dbReference>
<keyword evidence="1" id="KW-0378">Hydrolase</keyword>
<sequence length="322" mass="35685">MMETKEFTYKKGNEGEDLLADVHWKRGSPVTKTGQGHPIALIFHGGGFVLGSKEIVPKPQISALTDLGFLVVVPNYRLCPQISAFDGPVSDSRDCLIWAVTELPGLLETNGVVDFRIDATKVVTMGHSGGGGLALRMASFPEIPVPITAVLDFYSGKYYSDRSWHSPNPLYVNAPQTWPDDDYINRIYDVPQVSSADPYLDKETPPPPRDAWLTAQLKKGSWLAQVVKDVDFDRVDAAKGFSSTFPPTMFIHGNGDTFTESRISERAHKELKALGIETKLLLVPGAQHMFDMLLKEEDDLFQNYVLKGLKFLAEKAGLQNQE</sequence>
<dbReference type="Proteomes" id="UP000053958">
    <property type="component" value="Unassembled WGS sequence"/>
</dbReference>
<dbReference type="GO" id="GO:0016787">
    <property type="term" value="F:hydrolase activity"/>
    <property type="evidence" value="ECO:0007669"/>
    <property type="project" value="UniProtKB-KW"/>
</dbReference>
<dbReference type="Pfam" id="PF07859">
    <property type="entry name" value="Abhydrolase_3"/>
    <property type="match status" value="1"/>
</dbReference>
<dbReference type="GeneID" id="25312480"/>
<dbReference type="InterPro" id="IPR050300">
    <property type="entry name" value="GDXG_lipolytic_enzyme"/>
</dbReference>
<evidence type="ECO:0000256" key="1">
    <source>
        <dbReference type="ARBA" id="ARBA00022801"/>
    </source>
</evidence>
<evidence type="ECO:0000313" key="4">
    <source>
        <dbReference type="Proteomes" id="UP000053958"/>
    </source>
</evidence>
<dbReference type="OrthoDB" id="19653at2759"/>